<feature type="chain" id="PRO_5040323897" description="Dnase1 protein" evidence="1">
    <location>
        <begin position="20"/>
        <end position="175"/>
    </location>
</feature>
<evidence type="ECO:0000313" key="2">
    <source>
        <dbReference type="EMBL" id="KAG0646535.1"/>
    </source>
</evidence>
<gene>
    <name evidence="2" type="ORF">D0Z07_7534</name>
</gene>
<proteinExistence type="predicted"/>
<dbReference type="Proteomes" id="UP000785200">
    <property type="component" value="Unassembled WGS sequence"/>
</dbReference>
<reference evidence="2" key="1">
    <citation type="submission" date="2019-07" db="EMBL/GenBank/DDBJ databases">
        <title>Hyphodiscus hymeniophilus genome sequencing and assembly.</title>
        <authorList>
            <person name="Kramer G."/>
            <person name="Nodwell J."/>
        </authorList>
    </citation>
    <scope>NUCLEOTIDE SEQUENCE</scope>
    <source>
        <strain evidence="2">ATCC 34498</strain>
    </source>
</reference>
<evidence type="ECO:0000256" key="1">
    <source>
        <dbReference type="SAM" id="SignalP"/>
    </source>
</evidence>
<sequence>MQFTSALFAATALFSLASANTVEFINQDSTTRNIVFTAQEGLPVVENIVLTGLSTANVTFPDSWIGNWYSYNDGAVNVPGMLGEVRWNGFAGANYFDVSAIVNPTDVEGVKMIFPKNSNEPLSGCQTFPCSNAYNQPNDIATLSTTDDTLVCLVGTLSTSRRRSLARMPREFIEA</sequence>
<protein>
    <recommendedName>
        <fullName evidence="4">Dnase1 protein</fullName>
    </recommendedName>
</protein>
<dbReference type="AlphaFoldDB" id="A0A9P6VEQ9"/>
<dbReference type="OrthoDB" id="3513524at2759"/>
<organism evidence="2 3">
    <name type="scientific">Hyphodiscus hymeniophilus</name>
    <dbReference type="NCBI Taxonomy" id="353542"/>
    <lineage>
        <taxon>Eukaryota</taxon>
        <taxon>Fungi</taxon>
        <taxon>Dikarya</taxon>
        <taxon>Ascomycota</taxon>
        <taxon>Pezizomycotina</taxon>
        <taxon>Leotiomycetes</taxon>
        <taxon>Helotiales</taxon>
        <taxon>Hyphodiscaceae</taxon>
        <taxon>Hyphodiscus</taxon>
    </lineage>
</organism>
<dbReference type="EMBL" id="VNKQ01000015">
    <property type="protein sequence ID" value="KAG0646535.1"/>
    <property type="molecule type" value="Genomic_DNA"/>
</dbReference>
<comment type="caution">
    <text evidence="2">The sequence shown here is derived from an EMBL/GenBank/DDBJ whole genome shotgun (WGS) entry which is preliminary data.</text>
</comment>
<accession>A0A9P6VEQ9</accession>
<keyword evidence="3" id="KW-1185">Reference proteome</keyword>
<evidence type="ECO:0008006" key="4">
    <source>
        <dbReference type="Google" id="ProtNLM"/>
    </source>
</evidence>
<name>A0A9P6VEQ9_9HELO</name>
<keyword evidence="1" id="KW-0732">Signal</keyword>
<evidence type="ECO:0000313" key="3">
    <source>
        <dbReference type="Proteomes" id="UP000785200"/>
    </source>
</evidence>
<feature type="signal peptide" evidence="1">
    <location>
        <begin position="1"/>
        <end position="19"/>
    </location>
</feature>